<feature type="transmembrane region" description="Helical" evidence="6">
    <location>
        <begin position="323"/>
        <end position="347"/>
    </location>
</feature>
<evidence type="ECO:0000256" key="3">
    <source>
        <dbReference type="ARBA" id="ARBA00022692"/>
    </source>
</evidence>
<evidence type="ECO:0000259" key="7">
    <source>
        <dbReference type="PROSITE" id="PS50850"/>
    </source>
</evidence>
<evidence type="ECO:0000313" key="8">
    <source>
        <dbReference type="EMBL" id="GGJ06815.1"/>
    </source>
</evidence>
<dbReference type="GO" id="GO:0005886">
    <property type="term" value="C:plasma membrane"/>
    <property type="evidence" value="ECO:0007669"/>
    <property type="project" value="UniProtKB-SubCell"/>
</dbReference>
<keyword evidence="2" id="KW-1003">Cell membrane</keyword>
<dbReference type="PROSITE" id="PS50850">
    <property type="entry name" value="MFS"/>
    <property type="match status" value="1"/>
</dbReference>
<dbReference type="PANTHER" id="PTHR43124">
    <property type="entry name" value="PURINE EFFLUX PUMP PBUE"/>
    <property type="match status" value="1"/>
</dbReference>
<dbReference type="Gene3D" id="1.20.1250.20">
    <property type="entry name" value="MFS general substrate transporter like domains"/>
    <property type="match status" value="2"/>
</dbReference>
<feature type="transmembrane region" description="Helical" evidence="6">
    <location>
        <begin position="267"/>
        <end position="285"/>
    </location>
</feature>
<dbReference type="RefSeq" id="WP_188966006.1">
    <property type="nucleotide sequence ID" value="NZ_BMKW01000002.1"/>
</dbReference>
<feature type="transmembrane region" description="Helical" evidence="6">
    <location>
        <begin position="73"/>
        <end position="93"/>
    </location>
</feature>
<dbReference type="SUPFAM" id="SSF103473">
    <property type="entry name" value="MFS general substrate transporter"/>
    <property type="match status" value="1"/>
</dbReference>
<protein>
    <recommendedName>
        <fullName evidence="7">Major facilitator superfamily (MFS) profile domain-containing protein</fullName>
    </recommendedName>
</protein>
<evidence type="ECO:0000256" key="6">
    <source>
        <dbReference type="SAM" id="Phobius"/>
    </source>
</evidence>
<feature type="transmembrane region" description="Helical" evidence="6">
    <location>
        <begin position="353"/>
        <end position="377"/>
    </location>
</feature>
<dbReference type="InterPro" id="IPR036259">
    <property type="entry name" value="MFS_trans_sf"/>
</dbReference>
<keyword evidence="9" id="KW-1185">Reference proteome</keyword>
<feature type="transmembrane region" description="Helical" evidence="6">
    <location>
        <begin position="159"/>
        <end position="179"/>
    </location>
</feature>
<gene>
    <name evidence="8" type="ORF">GCM10011320_12190</name>
</gene>
<comment type="caution">
    <text evidence="8">The sequence shown here is derived from an EMBL/GenBank/DDBJ whole genome shotgun (WGS) entry which is preliminary data.</text>
</comment>
<feature type="transmembrane region" description="Helical" evidence="6">
    <location>
        <begin position="291"/>
        <end position="311"/>
    </location>
</feature>
<keyword evidence="4 6" id="KW-1133">Transmembrane helix</keyword>
<dbReference type="InterPro" id="IPR011701">
    <property type="entry name" value="MFS"/>
</dbReference>
<proteinExistence type="predicted"/>
<dbReference type="InterPro" id="IPR050189">
    <property type="entry name" value="MFS_Efflux_Transporters"/>
</dbReference>
<name>A0A917KAH1_9PROT</name>
<dbReference type="Proteomes" id="UP000661507">
    <property type="component" value="Unassembled WGS sequence"/>
</dbReference>
<feature type="transmembrane region" description="Helical" evidence="6">
    <location>
        <begin position="43"/>
        <end position="66"/>
    </location>
</feature>
<comment type="subcellular location">
    <subcellularLocation>
        <location evidence="1">Cell membrane</location>
        <topology evidence="1">Multi-pass membrane protein</topology>
    </subcellularLocation>
</comment>
<feature type="domain" description="Major facilitator superfamily (MFS) profile" evidence="7">
    <location>
        <begin position="7"/>
        <end position="385"/>
    </location>
</feature>
<reference evidence="8" key="1">
    <citation type="journal article" date="2014" name="Int. J. Syst. Evol. Microbiol.">
        <title>Complete genome sequence of Corynebacterium casei LMG S-19264T (=DSM 44701T), isolated from a smear-ripened cheese.</title>
        <authorList>
            <consortium name="US DOE Joint Genome Institute (JGI-PGF)"/>
            <person name="Walter F."/>
            <person name="Albersmeier A."/>
            <person name="Kalinowski J."/>
            <person name="Ruckert C."/>
        </authorList>
    </citation>
    <scope>NUCLEOTIDE SEQUENCE</scope>
    <source>
        <strain evidence="8">CGMCC 1.3617</strain>
    </source>
</reference>
<evidence type="ECO:0000256" key="2">
    <source>
        <dbReference type="ARBA" id="ARBA00022475"/>
    </source>
</evidence>
<evidence type="ECO:0000256" key="5">
    <source>
        <dbReference type="ARBA" id="ARBA00023136"/>
    </source>
</evidence>
<keyword evidence="5 6" id="KW-0472">Membrane</keyword>
<accession>A0A917KAH1</accession>
<dbReference type="GO" id="GO:0022857">
    <property type="term" value="F:transmembrane transporter activity"/>
    <property type="evidence" value="ECO:0007669"/>
    <property type="project" value="InterPro"/>
</dbReference>
<dbReference type="EMBL" id="BMKW01000002">
    <property type="protein sequence ID" value="GGJ06815.1"/>
    <property type="molecule type" value="Genomic_DNA"/>
</dbReference>
<reference evidence="8" key="2">
    <citation type="submission" date="2020-09" db="EMBL/GenBank/DDBJ databases">
        <authorList>
            <person name="Sun Q."/>
            <person name="Zhou Y."/>
        </authorList>
    </citation>
    <scope>NUCLEOTIDE SEQUENCE</scope>
    <source>
        <strain evidence="8">CGMCC 1.3617</strain>
    </source>
</reference>
<evidence type="ECO:0000256" key="1">
    <source>
        <dbReference type="ARBA" id="ARBA00004651"/>
    </source>
</evidence>
<feature type="transmembrane region" description="Helical" evidence="6">
    <location>
        <begin position="240"/>
        <end position="260"/>
    </location>
</feature>
<dbReference type="PANTHER" id="PTHR43124:SF3">
    <property type="entry name" value="CHLORAMPHENICOL EFFLUX PUMP RV0191"/>
    <property type="match status" value="1"/>
</dbReference>
<dbReference type="InterPro" id="IPR020846">
    <property type="entry name" value="MFS_dom"/>
</dbReference>
<organism evidence="8 9">
    <name type="scientific">Neoroseomonas lacus</name>
    <dbReference type="NCBI Taxonomy" id="287609"/>
    <lineage>
        <taxon>Bacteria</taxon>
        <taxon>Pseudomonadati</taxon>
        <taxon>Pseudomonadota</taxon>
        <taxon>Alphaproteobacteria</taxon>
        <taxon>Acetobacterales</taxon>
        <taxon>Acetobacteraceae</taxon>
        <taxon>Neoroseomonas</taxon>
    </lineage>
</organism>
<dbReference type="Pfam" id="PF07690">
    <property type="entry name" value="MFS_1"/>
    <property type="match status" value="1"/>
</dbReference>
<dbReference type="AlphaFoldDB" id="A0A917KAH1"/>
<keyword evidence="3 6" id="KW-0812">Transmembrane</keyword>
<sequence length="386" mass="38934">MSHPCVVLGVLVLARTAYGMQYPSLGAVGPAVMGSLDLTFAALGTLIGAYSALGLFVALPGGWLIGRFGDRRILLLGIGLMMAGGVMLVSAPIFEVALLARLLSGGGSVLVVVVAPKMVMDRFPAPQLPAAMGALIVGYPLGNALALGLLPITGSWRPAMGLVAGLCALALVAAAFIVRKVDGGPATVVGRTPWPDRRPLLALLAIAGVWALLNCGFAAFLGFAPAFFVAQGMPPATAGLLLSLAPLIIVPFAPAAGWLVGHIGHPLKIVAASLVMSVAALLALVSEWPAVPALFLLGAVTGVMSGPIMALPNEVLAPQQRALGMGIFYAVFYGSLTVLPPLAGYAADATGSVAAPLFVAAGLYGFGVLALIGFVVLRPGKPAAVG</sequence>
<feature type="transmembrane region" description="Helical" evidence="6">
    <location>
        <begin position="200"/>
        <end position="228"/>
    </location>
</feature>
<evidence type="ECO:0000256" key="4">
    <source>
        <dbReference type="ARBA" id="ARBA00022989"/>
    </source>
</evidence>
<feature type="transmembrane region" description="Helical" evidence="6">
    <location>
        <begin position="131"/>
        <end position="153"/>
    </location>
</feature>
<feature type="transmembrane region" description="Helical" evidence="6">
    <location>
        <begin position="99"/>
        <end position="119"/>
    </location>
</feature>
<evidence type="ECO:0000313" key="9">
    <source>
        <dbReference type="Proteomes" id="UP000661507"/>
    </source>
</evidence>